<dbReference type="InterPro" id="IPR020846">
    <property type="entry name" value="MFS_dom"/>
</dbReference>
<name>A0A9P5X5D2_9AGAR</name>
<keyword evidence="4 5" id="KW-0472">Membrane</keyword>
<gene>
    <name evidence="7" type="ORF">P691DRAFT_676236</name>
</gene>
<comment type="subcellular location">
    <subcellularLocation>
        <location evidence="1">Membrane</location>
        <topology evidence="1">Multi-pass membrane protein</topology>
    </subcellularLocation>
</comment>
<evidence type="ECO:0000259" key="6">
    <source>
        <dbReference type="PROSITE" id="PS50850"/>
    </source>
</evidence>
<evidence type="ECO:0000256" key="2">
    <source>
        <dbReference type="ARBA" id="ARBA00022692"/>
    </source>
</evidence>
<dbReference type="GO" id="GO:0000329">
    <property type="term" value="C:fungal-type vacuole membrane"/>
    <property type="evidence" value="ECO:0007669"/>
    <property type="project" value="TreeGrafter"/>
</dbReference>
<feature type="transmembrane region" description="Helical" evidence="5">
    <location>
        <begin position="110"/>
        <end position="133"/>
    </location>
</feature>
<proteinExistence type="predicted"/>
<feature type="transmembrane region" description="Helical" evidence="5">
    <location>
        <begin position="140"/>
        <end position="159"/>
    </location>
</feature>
<evidence type="ECO:0000313" key="8">
    <source>
        <dbReference type="Proteomes" id="UP000807342"/>
    </source>
</evidence>
<dbReference type="Pfam" id="PF07690">
    <property type="entry name" value="MFS_1"/>
    <property type="match status" value="1"/>
</dbReference>
<evidence type="ECO:0000256" key="5">
    <source>
        <dbReference type="SAM" id="Phobius"/>
    </source>
</evidence>
<keyword evidence="8" id="KW-1185">Reference proteome</keyword>
<dbReference type="OrthoDB" id="3437016at2759"/>
<evidence type="ECO:0000256" key="3">
    <source>
        <dbReference type="ARBA" id="ARBA00022989"/>
    </source>
</evidence>
<accession>A0A9P5X5D2</accession>
<dbReference type="InterPro" id="IPR036259">
    <property type="entry name" value="MFS_trans_sf"/>
</dbReference>
<organism evidence="7 8">
    <name type="scientific">Macrolepiota fuliginosa MF-IS2</name>
    <dbReference type="NCBI Taxonomy" id="1400762"/>
    <lineage>
        <taxon>Eukaryota</taxon>
        <taxon>Fungi</taxon>
        <taxon>Dikarya</taxon>
        <taxon>Basidiomycota</taxon>
        <taxon>Agaricomycotina</taxon>
        <taxon>Agaricomycetes</taxon>
        <taxon>Agaricomycetidae</taxon>
        <taxon>Agaricales</taxon>
        <taxon>Agaricineae</taxon>
        <taxon>Agaricaceae</taxon>
        <taxon>Macrolepiota</taxon>
    </lineage>
</organism>
<feature type="non-terminal residue" evidence="7">
    <location>
        <position position="160"/>
    </location>
</feature>
<dbReference type="PANTHER" id="PTHR23501:SF84">
    <property type="entry name" value="VACUOLAR MEMBRANE AMINO ACID UPTAKE TRANSPORTER FNX2"/>
    <property type="match status" value="1"/>
</dbReference>
<dbReference type="Gene3D" id="1.20.1720.10">
    <property type="entry name" value="Multidrug resistance protein D"/>
    <property type="match status" value="1"/>
</dbReference>
<dbReference type="EMBL" id="MU151321">
    <property type="protein sequence ID" value="KAF9445143.1"/>
    <property type="molecule type" value="Genomic_DNA"/>
</dbReference>
<evidence type="ECO:0000256" key="1">
    <source>
        <dbReference type="ARBA" id="ARBA00004141"/>
    </source>
</evidence>
<comment type="caution">
    <text evidence="7">The sequence shown here is derived from an EMBL/GenBank/DDBJ whole genome shotgun (WGS) entry which is preliminary data.</text>
</comment>
<protein>
    <submittedName>
        <fullName evidence="7">MFS general substrate transporter</fullName>
    </submittedName>
</protein>
<feature type="transmembrane region" description="Helical" evidence="5">
    <location>
        <begin position="77"/>
        <end position="98"/>
    </location>
</feature>
<dbReference type="AlphaFoldDB" id="A0A9P5X5D2"/>
<evidence type="ECO:0000313" key="7">
    <source>
        <dbReference type="EMBL" id="KAF9445143.1"/>
    </source>
</evidence>
<sequence>MNHLIITAYGAIGSYFAELEKTSWIATAYLLTVTSFQPLSGKLSDIFGRKSCILSAYIIFAIGCTLCGSARNMNMLIACRALAGIGGGTMAALASITISDLVPLRSRGTWQGIMNVVWACGNIAGSSLGGFLADTIGWRWCFFVQLPLVFISILSVFFFL</sequence>
<dbReference type="PANTHER" id="PTHR23501">
    <property type="entry name" value="MAJOR FACILITATOR SUPERFAMILY"/>
    <property type="match status" value="1"/>
</dbReference>
<dbReference type="PROSITE" id="PS50850">
    <property type="entry name" value="MFS"/>
    <property type="match status" value="1"/>
</dbReference>
<keyword evidence="3 5" id="KW-1133">Transmembrane helix</keyword>
<dbReference type="Proteomes" id="UP000807342">
    <property type="component" value="Unassembled WGS sequence"/>
</dbReference>
<keyword evidence="2 5" id="KW-0812">Transmembrane</keyword>
<evidence type="ECO:0000256" key="4">
    <source>
        <dbReference type="ARBA" id="ARBA00023136"/>
    </source>
</evidence>
<feature type="domain" description="Major facilitator superfamily (MFS) profile" evidence="6">
    <location>
        <begin position="1"/>
        <end position="160"/>
    </location>
</feature>
<dbReference type="InterPro" id="IPR005829">
    <property type="entry name" value="Sugar_transporter_CS"/>
</dbReference>
<dbReference type="SUPFAM" id="SSF103473">
    <property type="entry name" value="MFS general substrate transporter"/>
    <property type="match status" value="1"/>
</dbReference>
<dbReference type="PROSITE" id="PS00216">
    <property type="entry name" value="SUGAR_TRANSPORT_1"/>
    <property type="match status" value="1"/>
</dbReference>
<reference evidence="7" key="1">
    <citation type="submission" date="2020-11" db="EMBL/GenBank/DDBJ databases">
        <authorList>
            <consortium name="DOE Joint Genome Institute"/>
            <person name="Ahrendt S."/>
            <person name="Riley R."/>
            <person name="Andreopoulos W."/>
            <person name="Labutti K."/>
            <person name="Pangilinan J."/>
            <person name="Ruiz-Duenas F.J."/>
            <person name="Barrasa J.M."/>
            <person name="Sanchez-Garcia M."/>
            <person name="Camarero S."/>
            <person name="Miyauchi S."/>
            <person name="Serrano A."/>
            <person name="Linde D."/>
            <person name="Babiker R."/>
            <person name="Drula E."/>
            <person name="Ayuso-Fernandez I."/>
            <person name="Pacheco R."/>
            <person name="Padilla G."/>
            <person name="Ferreira P."/>
            <person name="Barriuso J."/>
            <person name="Kellner H."/>
            <person name="Castanera R."/>
            <person name="Alfaro M."/>
            <person name="Ramirez L."/>
            <person name="Pisabarro A.G."/>
            <person name="Kuo A."/>
            <person name="Tritt A."/>
            <person name="Lipzen A."/>
            <person name="He G."/>
            <person name="Yan M."/>
            <person name="Ng V."/>
            <person name="Cullen D."/>
            <person name="Martin F."/>
            <person name="Rosso M.-N."/>
            <person name="Henrissat B."/>
            <person name="Hibbett D."/>
            <person name="Martinez A.T."/>
            <person name="Grigoriev I.V."/>
        </authorList>
    </citation>
    <scope>NUCLEOTIDE SEQUENCE</scope>
    <source>
        <strain evidence="7">MF-IS2</strain>
    </source>
</reference>
<dbReference type="GO" id="GO:0015174">
    <property type="term" value="F:basic amino acid transmembrane transporter activity"/>
    <property type="evidence" value="ECO:0007669"/>
    <property type="project" value="TreeGrafter"/>
</dbReference>
<feature type="transmembrane region" description="Helical" evidence="5">
    <location>
        <begin position="53"/>
        <end position="70"/>
    </location>
</feature>
<dbReference type="InterPro" id="IPR011701">
    <property type="entry name" value="MFS"/>
</dbReference>